<dbReference type="AlphaFoldDB" id="A0A061QQ93"/>
<accession>A0A061QQ93</accession>
<name>A0A061QQ93_9CHLO</name>
<feature type="non-terminal residue" evidence="1">
    <location>
        <position position="1"/>
    </location>
</feature>
<organism evidence="1">
    <name type="scientific">Tetraselmis sp. GSL018</name>
    <dbReference type="NCBI Taxonomy" id="582737"/>
    <lineage>
        <taxon>Eukaryota</taxon>
        <taxon>Viridiplantae</taxon>
        <taxon>Chlorophyta</taxon>
        <taxon>core chlorophytes</taxon>
        <taxon>Chlorodendrophyceae</taxon>
        <taxon>Chlorodendrales</taxon>
        <taxon>Chlorodendraceae</taxon>
        <taxon>Tetraselmis</taxon>
    </lineage>
</organism>
<feature type="non-terminal residue" evidence="1">
    <location>
        <position position="66"/>
    </location>
</feature>
<gene>
    <name evidence="1" type="ORF">TSPGSL018_28616</name>
</gene>
<sequence length="66" mass="7762">YQSFKQNRYLRFSKENPLKLGSALSLSSGKEHLLLRYLRACSHMSYGMQLEKQSKRIKICGITNFY</sequence>
<proteinExistence type="predicted"/>
<evidence type="ECO:0000313" key="1">
    <source>
        <dbReference type="EMBL" id="JAC60584.1"/>
    </source>
</evidence>
<protein>
    <submittedName>
        <fullName evidence="1">Uncharacterized protein</fullName>
    </submittedName>
</protein>
<reference evidence="1" key="1">
    <citation type="submission" date="2014-05" db="EMBL/GenBank/DDBJ databases">
        <title>The transcriptome of the halophilic microalga Tetraselmis sp. GSL018 isolated from the Great Salt Lake, Utah.</title>
        <authorList>
            <person name="Jinkerson R.E."/>
            <person name="D'Adamo S."/>
            <person name="Posewitz M.C."/>
        </authorList>
    </citation>
    <scope>NUCLEOTIDE SEQUENCE</scope>
    <source>
        <strain evidence="1">GSL018</strain>
    </source>
</reference>
<dbReference type="EMBL" id="GBEZ01026642">
    <property type="protein sequence ID" value="JAC60584.1"/>
    <property type="molecule type" value="Transcribed_RNA"/>
</dbReference>